<protein>
    <submittedName>
        <fullName evidence="1">Uncharacterized protein</fullName>
    </submittedName>
</protein>
<evidence type="ECO:0000313" key="1">
    <source>
        <dbReference type="EMBL" id="GME27441.1"/>
    </source>
</evidence>
<evidence type="ECO:0000313" key="2">
    <source>
        <dbReference type="Proteomes" id="UP001165186"/>
    </source>
</evidence>
<reference evidence="1" key="1">
    <citation type="submission" date="2024-09" db="EMBL/GenBank/DDBJ databases">
        <title>Draft Genome Sequences of Neofusicoccum parvum.</title>
        <authorList>
            <person name="Ashida A."/>
            <person name="Camagna M."/>
            <person name="Tanaka A."/>
            <person name="Takemoto D."/>
        </authorList>
    </citation>
    <scope>NUCLEOTIDE SEQUENCE</scope>
    <source>
        <strain evidence="1">PPO83</strain>
    </source>
</reference>
<keyword evidence="2" id="KW-1185">Reference proteome</keyword>
<accession>A0ACB5S3T9</accession>
<gene>
    <name evidence="1" type="primary">g7360</name>
    <name evidence="1" type="ORF">NpPPO83_00007360</name>
</gene>
<dbReference type="EMBL" id="BSXG01000037">
    <property type="protein sequence ID" value="GME27441.1"/>
    <property type="molecule type" value="Genomic_DNA"/>
</dbReference>
<sequence length="144" mass="16366">MVDLREMDVDMTPLYRAAFRGLVEVVEILIEHGADINLPGGLFGTPYQAAFKQGHVEVLRILAENGAKPCMVLRDNHEQAAWFWEHGGQFSFQAPTGAWRSASLPIQSKTATRRPRVHRRRAMRYWHHGYRFSLPAPSGAWIIA</sequence>
<proteinExistence type="predicted"/>
<organism evidence="1 2">
    <name type="scientific">Neofusicoccum parvum</name>
    <dbReference type="NCBI Taxonomy" id="310453"/>
    <lineage>
        <taxon>Eukaryota</taxon>
        <taxon>Fungi</taxon>
        <taxon>Dikarya</taxon>
        <taxon>Ascomycota</taxon>
        <taxon>Pezizomycotina</taxon>
        <taxon>Dothideomycetes</taxon>
        <taxon>Dothideomycetes incertae sedis</taxon>
        <taxon>Botryosphaeriales</taxon>
        <taxon>Botryosphaeriaceae</taxon>
        <taxon>Neofusicoccum</taxon>
    </lineage>
</organism>
<comment type="caution">
    <text evidence="1">The sequence shown here is derived from an EMBL/GenBank/DDBJ whole genome shotgun (WGS) entry which is preliminary data.</text>
</comment>
<dbReference type="Proteomes" id="UP001165186">
    <property type="component" value="Unassembled WGS sequence"/>
</dbReference>
<name>A0ACB5S3T9_9PEZI</name>